<name>A0AAW1U4U7_9CUCU</name>
<evidence type="ECO:0000313" key="3">
    <source>
        <dbReference type="Proteomes" id="UP001431783"/>
    </source>
</evidence>
<organism evidence="2 3">
    <name type="scientific">Henosepilachna vigintioctopunctata</name>
    <dbReference type="NCBI Taxonomy" id="420089"/>
    <lineage>
        <taxon>Eukaryota</taxon>
        <taxon>Metazoa</taxon>
        <taxon>Ecdysozoa</taxon>
        <taxon>Arthropoda</taxon>
        <taxon>Hexapoda</taxon>
        <taxon>Insecta</taxon>
        <taxon>Pterygota</taxon>
        <taxon>Neoptera</taxon>
        <taxon>Endopterygota</taxon>
        <taxon>Coleoptera</taxon>
        <taxon>Polyphaga</taxon>
        <taxon>Cucujiformia</taxon>
        <taxon>Coccinelloidea</taxon>
        <taxon>Coccinellidae</taxon>
        <taxon>Epilachninae</taxon>
        <taxon>Epilachnini</taxon>
        <taxon>Henosepilachna</taxon>
    </lineage>
</organism>
<feature type="region of interest" description="Disordered" evidence="1">
    <location>
        <begin position="1"/>
        <end position="45"/>
    </location>
</feature>
<keyword evidence="3" id="KW-1185">Reference proteome</keyword>
<comment type="caution">
    <text evidence="2">The sequence shown here is derived from an EMBL/GenBank/DDBJ whole genome shotgun (WGS) entry which is preliminary data.</text>
</comment>
<feature type="compositionally biased region" description="Polar residues" evidence="1">
    <location>
        <begin position="25"/>
        <end position="44"/>
    </location>
</feature>
<protein>
    <submittedName>
        <fullName evidence="2">Uncharacterized protein</fullName>
    </submittedName>
</protein>
<feature type="compositionally biased region" description="Basic residues" evidence="1">
    <location>
        <begin position="14"/>
        <end position="24"/>
    </location>
</feature>
<proteinExistence type="predicted"/>
<accession>A0AAW1U4U7</accession>
<dbReference type="AlphaFoldDB" id="A0AAW1U4U7"/>
<gene>
    <name evidence="2" type="ORF">WA026_011085</name>
</gene>
<reference evidence="2 3" key="1">
    <citation type="submission" date="2023-03" db="EMBL/GenBank/DDBJ databases">
        <title>Genome insight into feeding habits of ladybird beetles.</title>
        <authorList>
            <person name="Li H.-S."/>
            <person name="Huang Y.-H."/>
            <person name="Pang H."/>
        </authorList>
    </citation>
    <scope>NUCLEOTIDE SEQUENCE [LARGE SCALE GENOMIC DNA]</scope>
    <source>
        <strain evidence="2">SYSU_2023b</strain>
        <tissue evidence="2">Whole body</tissue>
    </source>
</reference>
<evidence type="ECO:0000256" key="1">
    <source>
        <dbReference type="SAM" id="MobiDB-lite"/>
    </source>
</evidence>
<feature type="compositionally biased region" description="Polar residues" evidence="1">
    <location>
        <begin position="1"/>
        <end position="13"/>
    </location>
</feature>
<evidence type="ECO:0000313" key="2">
    <source>
        <dbReference type="EMBL" id="KAK9875985.1"/>
    </source>
</evidence>
<dbReference type="Proteomes" id="UP001431783">
    <property type="component" value="Unassembled WGS sequence"/>
</dbReference>
<dbReference type="EMBL" id="JARQZJ010000035">
    <property type="protein sequence ID" value="KAK9875985.1"/>
    <property type="molecule type" value="Genomic_DNA"/>
</dbReference>
<sequence length="171" mass="19531">MWKNSTASTGRLTSSKKNRKKKGIRSTNNLTVLENKGHNLQQTRWKSSTSWKSKCECEEKPCPTEKRDYDEKANNLYPLPADWDYDGPAPPHLVRKWATRECPPEKDIGCPITSDDMKKGPPSKRPLSAAALNRCNLDECKNRMRRRKGGYRGGKKNYRDGVLNNCDCSNK</sequence>